<dbReference type="GO" id="GO:0016226">
    <property type="term" value="P:iron-sulfur cluster assembly"/>
    <property type="evidence" value="ECO:0007669"/>
    <property type="project" value="InterPro"/>
</dbReference>
<comment type="caution">
    <text evidence="2">The sequence shown here is derived from an EMBL/GenBank/DDBJ whole genome shotgun (WGS) entry which is preliminary data.</text>
</comment>
<dbReference type="InterPro" id="IPR034904">
    <property type="entry name" value="FSCA_dom_sf"/>
</dbReference>
<accession>A0A369KHA1</accession>
<dbReference type="InterPro" id="IPR001075">
    <property type="entry name" value="NIF_FeS_clus_asmbl_NifU_C"/>
</dbReference>
<dbReference type="GO" id="GO:0051536">
    <property type="term" value="F:iron-sulfur cluster binding"/>
    <property type="evidence" value="ECO:0007669"/>
    <property type="project" value="InterPro"/>
</dbReference>
<dbReference type="Gene3D" id="3.30.300.130">
    <property type="entry name" value="Fe-S cluster assembly (FSCA)"/>
    <property type="match status" value="1"/>
</dbReference>
<evidence type="ECO:0000313" key="2">
    <source>
        <dbReference type="EMBL" id="RDB31134.1"/>
    </source>
</evidence>
<dbReference type="OrthoDB" id="9808097at2"/>
<sequence>MLERSIWSLYSKTARQMIREKRHANVMLQESSDTLLVLGQGGSLLQGSFVNLSFLFSKKNGQVEACSYSLFGNERLVLLCESGCSFCVQKTYRQLETLTGENLLYHLQKVLGPLTATALSGYINIFLDGLVQACECCSHLPCQVVTPCSSLSPPERYIEDWDQLPQEDRLHILEDILETQIRPFLKLDSGNIRIISLDTPFHLRIAYEGSCVGCLAAYGSTLGTIQTILKKGIHPSLGVSVEETKEPFQLHPESSRA</sequence>
<dbReference type="AlphaFoldDB" id="A0A369KHA1"/>
<proteinExistence type="predicted"/>
<reference evidence="2 3" key="1">
    <citation type="submission" date="2018-07" db="EMBL/GenBank/DDBJ databases">
        <title>Comparative genomics of the Candidatus Parilichlamydiaceae reveals evidence of convergent evolution and genome reduction in the phylum Chlamydiae.</title>
        <authorList>
            <person name="Taylor-Brown A."/>
            <person name="Polkinghorne A."/>
        </authorList>
    </citation>
    <scope>NUCLEOTIDE SEQUENCE [LARGE SCALE GENOMIC DNA]</scope>
    <source>
        <strain evidence="2 3">Hat2</strain>
    </source>
</reference>
<dbReference type="RefSeq" id="WP_114544637.1">
    <property type="nucleotide sequence ID" value="NZ_QQBG01000028.1"/>
</dbReference>
<keyword evidence="3" id="KW-1185">Reference proteome</keyword>
<evidence type="ECO:0000259" key="1">
    <source>
        <dbReference type="Pfam" id="PF01106"/>
    </source>
</evidence>
<name>A0A369KHA1_9BACT</name>
<evidence type="ECO:0000313" key="3">
    <source>
        <dbReference type="Proteomes" id="UP000253816"/>
    </source>
</evidence>
<dbReference type="Pfam" id="PF01106">
    <property type="entry name" value="NifU"/>
    <property type="match status" value="1"/>
</dbReference>
<dbReference type="SUPFAM" id="SSF117916">
    <property type="entry name" value="Fe-S cluster assembly (FSCA) domain-like"/>
    <property type="match status" value="1"/>
</dbReference>
<feature type="domain" description="NIF system FeS cluster assembly NifU C-terminal" evidence="1">
    <location>
        <begin position="174"/>
        <end position="239"/>
    </location>
</feature>
<gene>
    <name evidence="2" type="ORF">HAT2_00764</name>
</gene>
<dbReference type="Proteomes" id="UP000253816">
    <property type="component" value="Unassembled WGS sequence"/>
</dbReference>
<protein>
    <recommendedName>
        <fullName evidence="1">NIF system FeS cluster assembly NifU C-terminal domain-containing protein</fullName>
    </recommendedName>
</protein>
<dbReference type="GO" id="GO:0005506">
    <property type="term" value="F:iron ion binding"/>
    <property type="evidence" value="ECO:0007669"/>
    <property type="project" value="InterPro"/>
</dbReference>
<organism evidence="2 3">
    <name type="scientific">Candidatus Similichlamydia laticola</name>
    <dbReference type="NCBI Taxonomy" id="2170265"/>
    <lineage>
        <taxon>Bacteria</taxon>
        <taxon>Pseudomonadati</taxon>
        <taxon>Chlamydiota</taxon>
        <taxon>Chlamydiia</taxon>
        <taxon>Parachlamydiales</taxon>
        <taxon>Candidatus Parilichlamydiaceae</taxon>
        <taxon>Candidatus Similichlamydia</taxon>
    </lineage>
</organism>
<dbReference type="EMBL" id="QQBG01000028">
    <property type="protein sequence ID" value="RDB31134.1"/>
    <property type="molecule type" value="Genomic_DNA"/>
</dbReference>